<proteinExistence type="predicted"/>
<protein>
    <submittedName>
        <fullName evidence="1">Protein AFR</fullName>
    </submittedName>
</protein>
<organism evidence="1">
    <name type="scientific">Rhizophora mucronata</name>
    <name type="common">Asiatic mangrove</name>
    <dbReference type="NCBI Taxonomy" id="61149"/>
    <lineage>
        <taxon>Eukaryota</taxon>
        <taxon>Viridiplantae</taxon>
        <taxon>Streptophyta</taxon>
        <taxon>Embryophyta</taxon>
        <taxon>Tracheophyta</taxon>
        <taxon>Spermatophyta</taxon>
        <taxon>Magnoliopsida</taxon>
        <taxon>eudicotyledons</taxon>
        <taxon>Gunneridae</taxon>
        <taxon>Pentapetalae</taxon>
        <taxon>rosids</taxon>
        <taxon>fabids</taxon>
        <taxon>Malpighiales</taxon>
        <taxon>Rhizophoraceae</taxon>
        <taxon>Rhizophora</taxon>
    </lineage>
</organism>
<sequence length="42" mass="4805">MAFTKHIWCPMPFICPGTVKNNPSHRGPMWILSSKEVKMTTT</sequence>
<name>A0A2P2KRC0_RHIMU</name>
<accession>A0A2P2KRC0</accession>
<dbReference type="AlphaFoldDB" id="A0A2P2KRC0"/>
<reference evidence="1" key="1">
    <citation type="submission" date="2018-02" db="EMBL/GenBank/DDBJ databases">
        <title>Rhizophora mucronata_Transcriptome.</title>
        <authorList>
            <person name="Meera S.P."/>
            <person name="Sreeshan A."/>
            <person name="Augustine A."/>
        </authorList>
    </citation>
    <scope>NUCLEOTIDE SEQUENCE</scope>
    <source>
        <tissue evidence="1">Leaf</tissue>
    </source>
</reference>
<dbReference type="EMBL" id="GGEC01027791">
    <property type="protein sequence ID" value="MBX08275.1"/>
    <property type="molecule type" value="Transcribed_RNA"/>
</dbReference>
<evidence type="ECO:0000313" key="1">
    <source>
        <dbReference type="EMBL" id="MBX08275.1"/>
    </source>
</evidence>